<keyword evidence="3" id="KW-1185">Reference proteome</keyword>
<dbReference type="RefSeq" id="WP_130513867.1">
    <property type="nucleotide sequence ID" value="NZ_SHKY01000002.1"/>
</dbReference>
<dbReference type="SUPFAM" id="SSF52540">
    <property type="entry name" value="P-loop containing nucleoside triphosphate hydrolases"/>
    <property type="match status" value="1"/>
</dbReference>
<gene>
    <name evidence="2" type="ORF">EV385_6761</name>
</gene>
<sequence>MTHDDDDEPDLSDEVPGGRHSTPERDRGKGSWLAQYGLTPADLAGRIVSVASYKGGVGKTFLAYEVAYLLGAILLDLDWDDGNATVAWGYNEEERMRSPLLDALEAGRTPRPLAGGPWRPDLVPCSSLFSDSQPSAKEMAKAVGGWAAHWGRELGRPVVVDTHPGGVPSTLGAVAASHLILMPTVLGEREMAAAKKMLRELKSYPLLVVPNRIPLSPPERYITQLERAAGEAQVPIGPEIGEYRWLTTRARRMAVTATTPVPKKARTLVDELHKVGETVVSYVRAA</sequence>
<evidence type="ECO:0000313" key="3">
    <source>
        <dbReference type="Proteomes" id="UP000292564"/>
    </source>
</evidence>
<dbReference type="Gene3D" id="3.40.50.300">
    <property type="entry name" value="P-loop containing nucleotide triphosphate hydrolases"/>
    <property type="match status" value="1"/>
</dbReference>
<dbReference type="Proteomes" id="UP000292564">
    <property type="component" value="Unassembled WGS sequence"/>
</dbReference>
<reference evidence="2 3" key="1">
    <citation type="submission" date="2019-02" db="EMBL/GenBank/DDBJ databases">
        <title>Sequencing the genomes of 1000 actinobacteria strains.</title>
        <authorList>
            <person name="Klenk H.-P."/>
        </authorList>
    </citation>
    <scope>NUCLEOTIDE SEQUENCE [LARGE SCALE GENOMIC DNA]</scope>
    <source>
        <strain evidence="2 3">DSM 45162</strain>
    </source>
</reference>
<organism evidence="2 3">
    <name type="scientific">Krasilnikovia cinnamomea</name>
    <dbReference type="NCBI Taxonomy" id="349313"/>
    <lineage>
        <taxon>Bacteria</taxon>
        <taxon>Bacillati</taxon>
        <taxon>Actinomycetota</taxon>
        <taxon>Actinomycetes</taxon>
        <taxon>Micromonosporales</taxon>
        <taxon>Micromonosporaceae</taxon>
        <taxon>Krasilnikovia</taxon>
    </lineage>
</organism>
<dbReference type="InterPro" id="IPR027417">
    <property type="entry name" value="P-loop_NTPase"/>
</dbReference>
<proteinExistence type="predicted"/>
<dbReference type="OrthoDB" id="69313at2"/>
<dbReference type="EMBL" id="SHKY01000002">
    <property type="protein sequence ID" value="RZU46684.1"/>
    <property type="molecule type" value="Genomic_DNA"/>
</dbReference>
<name>A0A4Q7Z9E5_9ACTN</name>
<protein>
    <submittedName>
        <fullName evidence="2">Chromosome partitioning protein</fullName>
    </submittedName>
</protein>
<evidence type="ECO:0000256" key="1">
    <source>
        <dbReference type="SAM" id="MobiDB-lite"/>
    </source>
</evidence>
<feature type="region of interest" description="Disordered" evidence="1">
    <location>
        <begin position="1"/>
        <end position="31"/>
    </location>
</feature>
<evidence type="ECO:0000313" key="2">
    <source>
        <dbReference type="EMBL" id="RZU46684.1"/>
    </source>
</evidence>
<accession>A0A4Q7Z9E5</accession>
<dbReference type="AlphaFoldDB" id="A0A4Q7Z9E5"/>
<comment type="caution">
    <text evidence="2">The sequence shown here is derived from an EMBL/GenBank/DDBJ whole genome shotgun (WGS) entry which is preliminary data.</text>
</comment>
<feature type="compositionally biased region" description="Acidic residues" evidence="1">
    <location>
        <begin position="1"/>
        <end position="13"/>
    </location>
</feature>